<name>A0A0T5YWA0_9GAMM</name>
<organism evidence="9 10">
    <name type="scientific">endosymbiont of Ridgeia piscesae</name>
    <dbReference type="NCBI Taxonomy" id="54398"/>
    <lineage>
        <taxon>Bacteria</taxon>
        <taxon>Pseudomonadati</taxon>
        <taxon>Pseudomonadota</taxon>
        <taxon>Gammaproteobacteria</taxon>
        <taxon>sulfur-oxidizing symbionts</taxon>
    </lineage>
</organism>
<dbReference type="InterPro" id="IPR011006">
    <property type="entry name" value="CheY-like_superfamily"/>
</dbReference>
<dbReference type="AlphaFoldDB" id="A0A0T5YWA0"/>
<dbReference type="EMBL" id="LDXT01000086">
    <property type="protein sequence ID" value="KRT54928.1"/>
    <property type="molecule type" value="Genomic_DNA"/>
</dbReference>
<dbReference type="PANTHER" id="PTHR44591:SF23">
    <property type="entry name" value="CHEY SUBFAMILY"/>
    <property type="match status" value="1"/>
</dbReference>
<evidence type="ECO:0000256" key="4">
    <source>
        <dbReference type="PROSITE-ProRule" id="PRU00169"/>
    </source>
</evidence>
<dbReference type="SUPFAM" id="SSF47226">
    <property type="entry name" value="Histidine-containing phosphotransfer domain, HPT domain"/>
    <property type="match status" value="1"/>
</dbReference>
<sequence length="658" mass="73361">MDKRSQSQHNVLPGLNQFPDLEIEHAGIRLLISVPLFVWFAAQSYLFFDFSLTKVPFLVACGYILISAALLVRIINSPVPSKPRRLFGILVDIASISLLLRFSGDQGLFLVALYPLFIASNGYHFGTSYLYFTLATTIFGVAAAFINIPFDGAHLAQGIGVILAFIGFSTFFASILNNLTPSAINELDTYDDLDARTSTGTPLTDLPVMQERAASSVEDGRSESNTNNSDEILATPQGKQRVLVLSHDSTHAERLGEFLGEWNHDFRIVPNSIRAFATIFGALENPDETPFSVMIVDQRHLDVDPIQISTAIDQEPRLFGLILIYIGPRQPESYRERLSASGYTHILETPLNKSLLFAAIRSQHGISDERTQITSLLGRLHKQQQPVLPPQDILLAESNASDRNLMERILKRAGHKVYTVENGEQALDALESHHFDLAIVNMAMPVMSGIQVIKLHHFTRSVTRWMPFIVISEQNTPDTVRECEQVRADACMFKPIESHEFLKVLTETILAGEPESDNSALIEERPGQATTRFHNPEILDTLVLDNLENLGNAPDFIADLVNRFTLESNQILEQMETTLNTGDAPAFRYHAHLLVDSAGHLGAFALYEMSLSATRIDDKSFDEKAPGLLEQMKSVYALTSTRFTEYLSERENSASRRS</sequence>
<evidence type="ECO:0000256" key="1">
    <source>
        <dbReference type="ARBA" id="ARBA00022553"/>
    </source>
</evidence>
<keyword evidence="2" id="KW-0902">Two-component regulatory system</keyword>
<feature type="transmembrane region" description="Helical" evidence="6">
    <location>
        <begin position="30"/>
        <end position="48"/>
    </location>
</feature>
<evidence type="ECO:0000313" key="10">
    <source>
        <dbReference type="Proteomes" id="UP000051634"/>
    </source>
</evidence>
<dbReference type="PROSITE" id="PS50894">
    <property type="entry name" value="HPT"/>
    <property type="match status" value="1"/>
</dbReference>
<proteinExistence type="predicted"/>
<dbReference type="GO" id="GO:0000160">
    <property type="term" value="P:phosphorelay signal transduction system"/>
    <property type="evidence" value="ECO:0007669"/>
    <property type="project" value="UniProtKB-KW"/>
</dbReference>
<dbReference type="GO" id="GO:0004672">
    <property type="term" value="F:protein kinase activity"/>
    <property type="evidence" value="ECO:0007669"/>
    <property type="project" value="UniProtKB-ARBA"/>
</dbReference>
<feature type="domain" description="HPt" evidence="8">
    <location>
        <begin position="553"/>
        <end position="646"/>
    </location>
</feature>
<evidence type="ECO:0000259" key="7">
    <source>
        <dbReference type="PROSITE" id="PS50110"/>
    </source>
</evidence>
<keyword evidence="6" id="KW-0472">Membrane</keyword>
<evidence type="ECO:0000256" key="2">
    <source>
        <dbReference type="ARBA" id="ARBA00023012"/>
    </source>
</evidence>
<evidence type="ECO:0000259" key="8">
    <source>
        <dbReference type="PROSITE" id="PS50894"/>
    </source>
</evidence>
<gene>
    <name evidence="9" type="ORF">Ga0074115_11151</name>
</gene>
<feature type="domain" description="Response regulatory" evidence="7">
    <location>
        <begin position="392"/>
        <end position="509"/>
    </location>
</feature>
<accession>A0A0T5YWA0</accession>
<feature type="transmembrane region" description="Helical" evidence="6">
    <location>
        <begin position="129"/>
        <end position="148"/>
    </location>
</feature>
<protein>
    <submittedName>
        <fullName evidence="9">Response regulator receiver domain</fullName>
    </submittedName>
</protein>
<dbReference type="InterPro" id="IPR050595">
    <property type="entry name" value="Bact_response_regulator"/>
</dbReference>
<dbReference type="Gene3D" id="1.20.120.160">
    <property type="entry name" value="HPT domain"/>
    <property type="match status" value="1"/>
</dbReference>
<feature type="transmembrane region" description="Helical" evidence="6">
    <location>
        <begin position="155"/>
        <end position="176"/>
    </location>
</feature>
<keyword evidence="10" id="KW-1185">Reference proteome</keyword>
<dbReference type="InterPro" id="IPR036641">
    <property type="entry name" value="HPT_dom_sf"/>
</dbReference>
<dbReference type="Gene3D" id="3.40.50.2300">
    <property type="match status" value="1"/>
</dbReference>
<evidence type="ECO:0000256" key="3">
    <source>
        <dbReference type="PROSITE-ProRule" id="PRU00110"/>
    </source>
</evidence>
<dbReference type="OrthoDB" id="7054199at2"/>
<feature type="modified residue" description="Phosphohistidine" evidence="3">
    <location>
        <position position="592"/>
    </location>
</feature>
<feature type="transmembrane region" description="Helical" evidence="6">
    <location>
        <begin position="87"/>
        <end position="117"/>
    </location>
</feature>
<dbReference type="InterPro" id="IPR008207">
    <property type="entry name" value="Sig_transdc_His_kin_Hpt_dom"/>
</dbReference>
<comment type="caution">
    <text evidence="4">Lacks conserved residue(s) required for the propagation of feature annotation.</text>
</comment>
<dbReference type="SMART" id="SM00448">
    <property type="entry name" value="REC"/>
    <property type="match status" value="1"/>
</dbReference>
<keyword evidence="6" id="KW-1133">Transmembrane helix</keyword>
<evidence type="ECO:0000256" key="6">
    <source>
        <dbReference type="SAM" id="Phobius"/>
    </source>
</evidence>
<keyword evidence="1 3" id="KW-0597">Phosphoprotein</keyword>
<dbReference type="CDD" id="cd17546">
    <property type="entry name" value="REC_hyHK_CKI1_RcsC-like"/>
    <property type="match status" value="1"/>
</dbReference>
<dbReference type="InterPro" id="IPR001789">
    <property type="entry name" value="Sig_transdc_resp-reg_receiver"/>
</dbReference>
<evidence type="ECO:0000313" key="9">
    <source>
        <dbReference type="EMBL" id="KRT54928.1"/>
    </source>
</evidence>
<comment type="caution">
    <text evidence="9">The sequence shown here is derived from an EMBL/GenBank/DDBJ whole genome shotgun (WGS) entry which is preliminary data.</text>
</comment>
<reference evidence="9 10" key="1">
    <citation type="submission" date="2015-11" db="EMBL/GenBank/DDBJ databases">
        <title>The genome of Candidatus Endoriftia persephone in Ridgeia piscesae and population structure of the North Eastern Pacific vestimentiferan symbionts.</title>
        <authorList>
            <person name="Perez M."/>
            <person name="Juniper K.S."/>
        </authorList>
    </citation>
    <scope>NUCLEOTIDE SEQUENCE [LARGE SCALE GENOMIC DNA]</scope>
    <source>
        <strain evidence="9">Ind11</strain>
    </source>
</reference>
<dbReference type="RefSeq" id="WP_060528398.1">
    <property type="nucleotide sequence ID" value="NZ_KQ557127.1"/>
</dbReference>
<feature type="region of interest" description="Disordered" evidence="5">
    <location>
        <begin position="198"/>
        <end position="233"/>
    </location>
</feature>
<dbReference type="Pfam" id="PF00072">
    <property type="entry name" value="Response_reg"/>
    <property type="match status" value="1"/>
</dbReference>
<dbReference type="PROSITE" id="PS50110">
    <property type="entry name" value="RESPONSE_REGULATORY"/>
    <property type="match status" value="1"/>
</dbReference>
<keyword evidence="6" id="KW-0812">Transmembrane</keyword>
<evidence type="ECO:0000256" key="5">
    <source>
        <dbReference type="SAM" id="MobiDB-lite"/>
    </source>
</evidence>
<dbReference type="SUPFAM" id="SSF52172">
    <property type="entry name" value="CheY-like"/>
    <property type="match status" value="2"/>
</dbReference>
<feature type="transmembrane region" description="Helical" evidence="6">
    <location>
        <begin position="54"/>
        <end position="75"/>
    </location>
</feature>
<dbReference type="Proteomes" id="UP000051634">
    <property type="component" value="Unassembled WGS sequence"/>
</dbReference>
<dbReference type="PANTHER" id="PTHR44591">
    <property type="entry name" value="STRESS RESPONSE REGULATOR PROTEIN 1"/>
    <property type="match status" value="1"/>
</dbReference>